<name>A0A9X0B6J4_9EURO</name>
<comment type="subcellular location">
    <subcellularLocation>
        <location evidence="1">Nucleus</location>
    </subcellularLocation>
</comment>
<keyword evidence="3" id="KW-0238">DNA-binding</keyword>
<reference evidence="7" key="1">
    <citation type="submission" date="2022-11" db="EMBL/GenBank/DDBJ databases">
        <authorList>
            <person name="Petersen C."/>
        </authorList>
    </citation>
    <scope>NUCLEOTIDE SEQUENCE</scope>
    <source>
        <strain evidence="7">IBT 29864</strain>
    </source>
</reference>
<dbReference type="Pfam" id="PF04082">
    <property type="entry name" value="Fungal_trans"/>
    <property type="match status" value="1"/>
</dbReference>
<dbReference type="PANTHER" id="PTHR46910">
    <property type="entry name" value="TRANSCRIPTION FACTOR PDR1"/>
    <property type="match status" value="1"/>
</dbReference>
<evidence type="ECO:0000259" key="6">
    <source>
        <dbReference type="SMART" id="SM00906"/>
    </source>
</evidence>
<evidence type="ECO:0000256" key="4">
    <source>
        <dbReference type="ARBA" id="ARBA00023163"/>
    </source>
</evidence>
<dbReference type="CDD" id="cd12148">
    <property type="entry name" value="fungal_TF_MHR"/>
    <property type="match status" value="1"/>
</dbReference>
<dbReference type="PANTHER" id="PTHR46910:SF37">
    <property type="entry name" value="ZN(II)2CYS6 TRANSCRIPTION FACTOR (EUROFUNG)"/>
    <property type="match status" value="1"/>
</dbReference>
<dbReference type="AlphaFoldDB" id="A0A9X0B6J4"/>
<sequence>MGATCLAHPLLMPATEQAGTADTCEFCLSRNIRCAFSYIKKPRKRKQNHLDDVSVSSGSTPGAAILADLPSRDEIKAPLVLYIDSLLADREASRIRRSAKHPDQLTAILGPNPNISFFPAKRVRLISERLGHGRLEQLLEEIRVIVAAKVKATSSIPRPKLFQGHLPDNPRLVPHHESLKSHIILYFDAVHPIYPFLCPETFNRRVAAPNLAHTLATDKAWAALYYAVVAIGCQNNEGGSFEAGVGEAWSYFERSLECFQDLLFFRGSLTAVQALMAMAIFSSTASAFQFEPLMLSEAAIMAQGLGYNRGNGLHESAHRRTFWVLYFMEKVSCFITGKISVFQDSNISCAIPDFKDSTFDDYDWFFSFLRYARLVSKMYDGLFTVSSANQPTALFNETVQNLLSELEAWRLSAPERFRAGEPLKPRLLREPLAQTVALMTQYLYLNALLTLSWTLLHFGAVKLGTTQQLQMKRELMRTARSVLELTKFVDVAPSTPIWILAVMPLSSLMILFDLVVHNPEHPETSLSLALLDIAGGHFSRLEFASKGTLPGSVIAQFAHIARQYVSEKRHCQKNKTNELNIGDSRCEEPLDTSQGEIRMQEQQSSIELPGADLSRTRSHQVVDLLPVQSQELPVLDPVVPSLWTPTPLNGGEQLFIPMIDDPNYHLGDLELLGIDLKDLFDYPYAMLGWNRGT</sequence>
<evidence type="ECO:0000256" key="1">
    <source>
        <dbReference type="ARBA" id="ARBA00004123"/>
    </source>
</evidence>
<dbReference type="EMBL" id="JAPZBS010000001">
    <property type="protein sequence ID" value="KAJ5390034.1"/>
    <property type="molecule type" value="Genomic_DNA"/>
</dbReference>
<dbReference type="InterPro" id="IPR007219">
    <property type="entry name" value="XnlR_reg_dom"/>
</dbReference>
<gene>
    <name evidence="7" type="ORF">N7496_001102</name>
</gene>
<organism evidence="7 8">
    <name type="scientific">Penicillium cataractarum</name>
    <dbReference type="NCBI Taxonomy" id="2100454"/>
    <lineage>
        <taxon>Eukaryota</taxon>
        <taxon>Fungi</taxon>
        <taxon>Dikarya</taxon>
        <taxon>Ascomycota</taxon>
        <taxon>Pezizomycotina</taxon>
        <taxon>Eurotiomycetes</taxon>
        <taxon>Eurotiomycetidae</taxon>
        <taxon>Eurotiales</taxon>
        <taxon>Aspergillaceae</taxon>
        <taxon>Penicillium</taxon>
    </lineage>
</organism>
<evidence type="ECO:0000256" key="3">
    <source>
        <dbReference type="ARBA" id="ARBA00023125"/>
    </source>
</evidence>
<keyword evidence="8" id="KW-1185">Reference proteome</keyword>
<dbReference type="RefSeq" id="XP_056560762.1">
    <property type="nucleotide sequence ID" value="XM_056694033.1"/>
</dbReference>
<dbReference type="GO" id="GO:0005634">
    <property type="term" value="C:nucleus"/>
    <property type="evidence" value="ECO:0007669"/>
    <property type="project" value="UniProtKB-SubCell"/>
</dbReference>
<evidence type="ECO:0000256" key="2">
    <source>
        <dbReference type="ARBA" id="ARBA00023015"/>
    </source>
</evidence>
<dbReference type="Proteomes" id="UP001147782">
    <property type="component" value="Unassembled WGS sequence"/>
</dbReference>
<reference evidence="7" key="2">
    <citation type="journal article" date="2023" name="IMA Fungus">
        <title>Comparative genomic study of the Penicillium genus elucidates a diverse pangenome and 15 lateral gene transfer events.</title>
        <authorList>
            <person name="Petersen C."/>
            <person name="Sorensen T."/>
            <person name="Nielsen M.R."/>
            <person name="Sondergaard T.E."/>
            <person name="Sorensen J.L."/>
            <person name="Fitzpatrick D.A."/>
            <person name="Frisvad J.C."/>
            <person name="Nielsen K.L."/>
        </authorList>
    </citation>
    <scope>NUCLEOTIDE SEQUENCE</scope>
    <source>
        <strain evidence="7">IBT 29864</strain>
    </source>
</reference>
<feature type="domain" description="Xylanolytic transcriptional activator regulatory" evidence="6">
    <location>
        <begin position="291"/>
        <end position="358"/>
    </location>
</feature>
<evidence type="ECO:0000313" key="7">
    <source>
        <dbReference type="EMBL" id="KAJ5390034.1"/>
    </source>
</evidence>
<dbReference type="OrthoDB" id="39175at2759"/>
<dbReference type="GO" id="GO:0003677">
    <property type="term" value="F:DNA binding"/>
    <property type="evidence" value="ECO:0007669"/>
    <property type="project" value="UniProtKB-KW"/>
</dbReference>
<dbReference type="GeneID" id="81433210"/>
<dbReference type="GO" id="GO:0006351">
    <property type="term" value="P:DNA-templated transcription"/>
    <property type="evidence" value="ECO:0007669"/>
    <property type="project" value="InterPro"/>
</dbReference>
<accession>A0A9X0B6J4</accession>
<keyword evidence="2" id="KW-0805">Transcription regulation</keyword>
<evidence type="ECO:0000313" key="8">
    <source>
        <dbReference type="Proteomes" id="UP001147782"/>
    </source>
</evidence>
<keyword evidence="4" id="KW-0804">Transcription</keyword>
<dbReference type="SMART" id="SM00906">
    <property type="entry name" value="Fungal_trans"/>
    <property type="match status" value="1"/>
</dbReference>
<protein>
    <recommendedName>
        <fullName evidence="6">Xylanolytic transcriptional activator regulatory domain-containing protein</fullName>
    </recommendedName>
</protein>
<proteinExistence type="predicted"/>
<evidence type="ECO:0000256" key="5">
    <source>
        <dbReference type="ARBA" id="ARBA00023242"/>
    </source>
</evidence>
<dbReference type="InterPro" id="IPR050987">
    <property type="entry name" value="AtrR-like"/>
</dbReference>
<dbReference type="GO" id="GO:0003700">
    <property type="term" value="F:DNA-binding transcription factor activity"/>
    <property type="evidence" value="ECO:0007669"/>
    <property type="project" value="InterPro"/>
</dbReference>
<comment type="caution">
    <text evidence="7">The sequence shown here is derived from an EMBL/GenBank/DDBJ whole genome shotgun (WGS) entry which is preliminary data.</text>
</comment>
<dbReference type="GO" id="GO:0008270">
    <property type="term" value="F:zinc ion binding"/>
    <property type="evidence" value="ECO:0007669"/>
    <property type="project" value="InterPro"/>
</dbReference>
<keyword evidence="5" id="KW-0539">Nucleus</keyword>